<keyword evidence="2" id="KW-1185">Reference proteome</keyword>
<sequence>MASKGNGYEVVLEKDSKVSKNNKEKYKSLALKAKKVSSDEEALSSDSEDEEYAMVVRDFKNDEDEDLNKDEICLMAHDSNEVINKNKHLKTGKNAAIKVTEDLAHPDPYERDLASLDEGIQATIAVGTNLKPVLQNRTNFVQITKKTSPSTTVGNTKQTSALKLGQGLVKSKIQTRPKMPLRRPNSVFPKSNYNQVN</sequence>
<accession>A0ABQ5F1M5</accession>
<evidence type="ECO:0000313" key="2">
    <source>
        <dbReference type="Proteomes" id="UP001151760"/>
    </source>
</evidence>
<comment type="caution">
    <text evidence="1">The sequence shown here is derived from an EMBL/GenBank/DDBJ whole genome shotgun (WGS) entry which is preliminary data.</text>
</comment>
<organism evidence="1 2">
    <name type="scientific">Tanacetum coccineum</name>
    <dbReference type="NCBI Taxonomy" id="301880"/>
    <lineage>
        <taxon>Eukaryota</taxon>
        <taxon>Viridiplantae</taxon>
        <taxon>Streptophyta</taxon>
        <taxon>Embryophyta</taxon>
        <taxon>Tracheophyta</taxon>
        <taxon>Spermatophyta</taxon>
        <taxon>Magnoliopsida</taxon>
        <taxon>eudicotyledons</taxon>
        <taxon>Gunneridae</taxon>
        <taxon>Pentapetalae</taxon>
        <taxon>asterids</taxon>
        <taxon>campanulids</taxon>
        <taxon>Asterales</taxon>
        <taxon>Asteraceae</taxon>
        <taxon>Asteroideae</taxon>
        <taxon>Anthemideae</taxon>
        <taxon>Anthemidinae</taxon>
        <taxon>Tanacetum</taxon>
    </lineage>
</organism>
<protein>
    <submittedName>
        <fullName evidence="1">Uncharacterized protein</fullName>
    </submittedName>
</protein>
<proteinExistence type="predicted"/>
<dbReference type="Proteomes" id="UP001151760">
    <property type="component" value="Unassembled WGS sequence"/>
</dbReference>
<reference evidence="1" key="2">
    <citation type="submission" date="2022-01" db="EMBL/GenBank/DDBJ databases">
        <authorList>
            <person name="Yamashiro T."/>
            <person name="Shiraishi A."/>
            <person name="Satake H."/>
            <person name="Nakayama K."/>
        </authorList>
    </citation>
    <scope>NUCLEOTIDE SEQUENCE</scope>
</reference>
<name>A0ABQ5F1M5_9ASTR</name>
<dbReference type="EMBL" id="BQNB010016901">
    <property type="protein sequence ID" value="GJT57074.1"/>
    <property type="molecule type" value="Genomic_DNA"/>
</dbReference>
<reference evidence="1" key="1">
    <citation type="journal article" date="2022" name="Int. J. Mol. Sci.">
        <title>Draft Genome of Tanacetum Coccineum: Genomic Comparison of Closely Related Tanacetum-Family Plants.</title>
        <authorList>
            <person name="Yamashiro T."/>
            <person name="Shiraishi A."/>
            <person name="Nakayama K."/>
            <person name="Satake H."/>
        </authorList>
    </citation>
    <scope>NUCLEOTIDE SEQUENCE</scope>
</reference>
<evidence type="ECO:0000313" key="1">
    <source>
        <dbReference type="EMBL" id="GJT57074.1"/>
    </source>
</evidence>
<gene>
    <name evidence="1" type="ORF">Tco_0992128</name>
</gene>